<name>A0A7D5Q7Q8_9EURY</name>
<evidence type="ECO:0000313" key="1">
    <source>
        <dbReference type="EMBL" id="QLG60236.1"/>
    </source>
</evidence>
<keyword evidence="2" id="KW-1185">Reference proteome</keyword>
<sequence>MNTTDGPALAERDPTLAELPEFRLRYLLDDGDSPTSVTIYSPESLETTWMTADAGTAISLDDVR</sequence>
<dbReference type="AlphaFoldDB" id="A0A7D5Q7Q8"/>
<dbReference type="Proteomes" id="UP000509626">
    <property type="component" value="Chromosome"/>
</dbReference>
<dbReference type="GeneID" id="56039172"/>
<organism evidence="1 2">
    <name type="scientific">Halorarum salinum</name>
    <dbReference type="NCBI Taxonomy" id="2743089"/>
    <lineage>
        <taxon>Archaea</taxon>
        <taxon>Methanobacteriati</taxon>
        <taxon>Methanobacteriota</taxon>
        <taxon>Stenosarchaea group</taxon>
        <taxon>Halobacteria</taxon>
        <taxon>Halobacteriales</taxon>
        <taxon>Haloferacaceae</taxon>
        <taxon>Halorarum</taxon>
    </lineage>
</organism>
<accession>A0A7D5Q7Q8</accession>
<dbReference type="EMBL" id="CP058579">
    <property type="protein sequence ID" value="QLG60236.1"/>
    <property type="molecule type" value="Genomic_DNA"/>
</dbReference>
<proteinExistence type="predicted"/>
<reference evidence="1 2" key="1">
    <citation type="submission" date="2020-06" db="EMBL/GenBank/DDBJ databases">
        <title>NJ-3-1, isolated from saline soil.</title>
        <authorList>
            <person name="Cui H.L."/>
            <person name="Shi X."/>
        </authorList>
    </citation>
    <scope>NUCLEOTIDE SEQUENCE [LARGE SCALE GENOMIC DNA]</scope>
    <source>
        <strain evidence="1 2">NJ-3-1</strain>
    </source>
</reference>
<dbReference type="OrthoDB" id="224774at2157"/>
<evidence type="ECO:0000313" key="2">
    <source>
        <dbReference type="Proteomes" id="UP000509626"/>
    </source>
</evidence>
<protein>
    <submittedName>
        <fullName evidence="1">Uncharacterized protein</fullName>
    </submittedName>
</protein>
<dbReference type="KEGG" id="halu:HUG12_16895"/>
<gene>
    <name evidence="1" type="ORF">HUG12_16895</name>
</gene>
<dbReference type="RefSeq" id="WP_179266822.1">
    <property type="nucleotide sequence ID" value="NZ_CP058579.1"/>
</dbReference>